<dbReference type="GO" id="GO:0043687">
    <property type="term" value="P:post-translational protein modification"/>
    <property type="evidence" value="ECO:0007669"/>
    <property type="project" value="TreeGrafter"/>
</dbReference>
<dbReference type="OrthoDB" id="10261066at2759"/>
<dbReference type="PANTHER" id="PTHR13872:SF1">
    <property type="entry name" value="DOLICHYL-DIPHOSPHOOLIGOSACCHARIDE--PROTEIN GLYCOSYLTRANSFERASE SUBUNIT STT3B"/>
    <property type="match status" value="1"/>
</dbReference>
<reference evidence="16 17" key="1">
    <citation type="submission" date="2019-03" db="EMBL/GenBank/DDBJ databases">
        <title>First draft genome of Liparis tanakae, snailfish: a comprehensive survey of snailfish specific genes.</title>
        <authorList>
            <person name="Kim W."/>
            <person name="Song I."/>
            <person name="Jeong J.-H."/>
            <person name="Kim D."/>
            <person name="Kim S."/>
            <person name="Ryu S."/>
            <person name="Song J.Y."/>
            <person name="Lee S.K."/>
        </authorList>
    </citation>
    <scope>NUCLEOTIDE SEQUENCE [LARGE SCALE GENOMIC DNA]</scope>
    <source>
        <tissue evidence="16">Muscle</tissue>
    </source>
</reference>
<dbReference type="UniPathway" id="UPA00378"/>
<evidence type="ECO:0000256" key="13">
    <source>
        <dbReference type="ARBA" id="ARBA00023211"/>
    </source>
</evidence>
<keyword evidence="13" id="KW-0464">Manganese</keyword>
<evidence type="ECO:0000256" key="9">
    <source>
        <dbReference type="ARBA" id="ARBA00022723"/>
    </source>
</evidence>
<dbReference type="AlphaFoldDB" id="A0A4Z2E0M4"/>
<comment type="subcellular location">
    <subcellularLocation>
        <location evidence="3">Endomembrane system</location>
        <topology evidence="3">Multi-pass membrane protein</topology>
    </subcellularLocation>
</comment>
<comment type="cofactor">
    <cofactor evidence="2">
        <name>Mg(2+)</name>
        <dbReference type="ChEBI" id="CHEBI:18420"/>
    </cofactor>
</comment>
<keyword evidence="6" id="KW-0328">Glycosyltransferase</keyword>
<feature type="domain" description="STT3/PglB/AglB core" evidence="15">
    <location>
        <begin position="46"/>
        <end position="73"/>
    </location>
</feature>
<keyword evidence="9" id="KW-0479">Metal-binding</keyword>
<name>A0A4Z2E0M4_9TELE</name>
<evidence type="ECO:0000256" key="1">
    <source>
        <dbReference type="ARBA" id="ARBA00001936"/>
    </source>
</evidence>
<dbReference type="InterPro" id="IPR003674">
    <property type="entry name" value="Oligo_trans_STT3"/>
</dbReference>
<evidence type="ECO:0000256" key="7">
    <source>
        <dbReference type="ARBA" id="ARBA00022679"/>
    </source>
</evidence>
<evidence type="ECO:0000256" key="5">
    <source>
        <dbReference type="ARBA" id="ARBA00010810"/>
    </source>
</evidence>
<comment type="pathway">
    <text evidence="4">Protein modification; protein glycosylation.</text>
</comment>
<protein>
    <submittedName>
        <fullName evidence="16">Dolichyl-diphosphooligosaccharide--protein glycosyltransferase subunit STT3B</fullName>
    </submittedName>
</protein>
<evidence type="ECO:0000256" key="6">
    <source>
        <dbReference type="ARBA" id="ARBA00022676"/>
    </source>
</evidence>
<evidence type="ECO:0000256" key="10">
    <source>
        <dbReference type="ARBA" id="ARBA00022842"/>
    </source>
</evidence>
<dbReference type="EMBL" id="SRLO01024522">
    <property type="protein sequence ID" value="TNN22040.1"/>
    <property type="molecule type" value="Genomic_DNA"/>
</dbReference>
<dbReference type="GO" id="GO:0004579">
    <property type="term" value="F:dolichyl-diphosphooligosaccharide-protein glycotransferase activity"/>
    <property type="evidence" value="ECO:0007669"/>
    <property type="project" value="TreeGrafter"/>
</dbReference>
<feature type="signal peptide" evidence="14">
    <location>
        <begin position="1"/>
        <end position="23"/>
    </location>
</feature>
<feature type="chain" id="PRO_5021469874" evidence="14">
    <location>
        <begin position="24"/>
        <end position="94"/>
    </location>
</feature>
<evidence type="ECO:0000313" key="17">
    <source>
        <dbReference type="Proteomes" id="UP000314294"/>
    </source>
</evidence>
<dbReference type="GO" id="GO:0012505">
    <property type="term" value="C:endomembrane system"/>
    <property type="evidence" value="ECO:0007669"/>
    <property type="project" value="UniProtKB-SubCell"/>
</dbReference>
<dbReference type="GO" id="GO:0046872">
    <property type="term" value="F:metal ion binding"/>
    <property type="evidence" value="ECO:0007669"/>
    <property type="project" value="UniProtKB-KW"/>
</dbReference>
<organism evidence="16 17">
    <name type="scientific">Liparis tanakae</name>
    <name type="common">Tanaka's snailfish</name>
    <dbReference type="NCBI Taxonomy" id="230148"/>
    <lineage>
        <taxon>Eukaryota</taxon>
        <taxon>Metazoa</taxon>
        <taxon>Chordata</taxon>
        <taxon>Craniata</taxon>
        <taxon>Vertebrata</taxon>
        <taxon>Euteleostomi</taxon>
        <taxon>Actinopterygii</taxon>
        <taxon>Neopterygii</taxon>
        <taxon>Teleostei</taxon>
        <taxon>Neoteleostei</taxon>
        <taxon>Acanthomorphata</taxon>
        <taxon>Eupercaria</taxon>
        <taxon>Perciformes</taxon>
        <taxon>Cottioidei</taxon>
        <taxon>Cottales</taxon>
        <taxon>Liparidae</taxon>
        <taxon>Liparis</taxon>
    </lineage>
</organism>
<evidence type="ECO:0000256" key="3">
    <source>
        <dbReference type="ARBA" id="ARBA00004127"/>
    </source>
</evidence>
<keyword evidence="8" id="KW-0812">Transmembrane</keyword>
<keyword evidence="17" id="KW-1185">Reference proteome</keyword>
<gene>
    <name evidence="16" type="primary">Stt3b_2</name>
    <name evidence="16" type="ORF">EYF80_067847</name>
</gene>
<evidence type="ECO:0000256" key="11">
    <source>
        <dbReference type="ARBA" id="ARBA00022989"/>
    </source>
</evidence>
<keyword evidence="11" id="KW-1133">Transmembrane helix</keyword>
<evidence type="ECO:0000259" key="15">
    <source>
        <dbReference type="Pfam" id="PF21436"/>
    </source>
</evidence>
<comment type="caution">
    <text evidence="16">The sequence shown here is derived from an EMBL/GenBank/DDBJ whole genome shotgun (WGS) entry which is preliminary data.</text>
</comment>
<evidence type="ECO:0000256" key="4">
    <source>
        <dbReference type="ARBA" id="ARBA00004922"/>
    </source>
</evidence>
<keyword evidence="10" id="KW-0460">Magnesium</keyword>
<dbReference type="InterPro" id="IPR048999">
    <property type="entry name" value="STT3-PglB_core"/>
</dbReference>
<sequence>MQVSLTSASSCLLLLAAAFSSSSRNILDDFREAYYWLRQNTDEDARVMSWWDYGYQIAGMANRTTLVDNNTWNNSHIALVRVRMSAVIGHKVAL</sequence>
<evidence type="ECO:0000256" key="8">
    <source>
        <dbReference type="ARBA" id="ARBA00022692"/>
    </source>
</evidence>
<dbReference type="Pfam" id="PF21436">
    <property type="entry name" value="STT3-PglB_core"/>
    <property type="match status" value="1"/>
</dbReference>
<evidence type="ECO:0000256" key="2">
    <source>
        <dbReference type="ARBA" id="ARBA00001946"/>
    </source>
</evidence>
<evidence type="ECO:0000313" key="16">
    <source>
        <dbReference type="EMBL" id="TNN22040.1"/>
    </source>
</evidence>
<keyword evidence="7 16" id="KW-0808">Transferase</keyword>
<comment type="similarity">
    <text evidence="5">Belongs to the STT3 family.</text>
</comment>
<dbReference type="Proteomes" id="UP000314294">
    <property type="component" value="Unassembled WGS sequence"/>
</dbReference>
<proteinExistence type="inferred from homology"/>
<dbReference type="PANTHER" id="PTHR13872">
    <property type="entry name" value="DOLICHYL-DIPHOSPHOOLIGOSACCHARIDE--PROTEIN GLYCOSYLTRANSFERASE SUBUNIT"/>
    <property type="match status" value="1"/>
</dbReference>
<evidence type="ECO:0000256" key="14">
    <source>
        <dbReference type="SAM" id="SignalP"/>
    </source>
</evidence>
<keyword evidence="12" id="KW-0472">Membrane</keyword>
<dbReference type="GO" id="GO:0018279">
    <property type="term" value="P:protein N-linked glycosylation via asparagine"/>
    <property type="evidence" value="ECO:0007669"/>
    <property type="project" value="TreeGrafter"/>
</dbReference>
<evidence type="ECO:0000256" key="12">
    <source>
        <dbReference type="ARBA" id="ARBA00023136"/>
    </source>
</evidence>
<accession>A0A4Z2E0M4</accession>
<keyword evidence="14" id="KW-0732">Signal</keyword>
<comment type="cofactor">
    <cofactor evidence="1">
        <name>Mn(2+)</name>
        <dbReference type="ChEBI" id="CHEBI:29035"/>
    </cofactor>
</comment>
<dbReference type="GO" id="GO:0016020">
    <property type="term" value="C:membrane"/>
    <property type="evidence" value="ECO:0007669"/>
    <property type="project" value="InterPro"/>
</dbReference>
<dbReference type="Gene3D" id="3.40.50.12610">
    <property type="match status" value="1"/>
</dbReference>